<accession>A0A136J4Q3</accession>
<feature type="transmembrane region" description="Helical" evidence="7">
    <location>
        <begin position="322"/>
        <end position="343"/>
    </location>
</feature>
<feature type="transmembrane region" description="Helical" evidence="7">
    <location>
        <begin position="459"/>
        <end position="477"/>
    </location>
</feature>
<feature type="region of interest" description="Disordered" evidence="6">
    <location>
        <begin position="50"/>
        <end position="82"/>
    </location>
</feature>
<feature type="transmembrane region" description="Helical" evidence="7">
    <location>
        <begin position="497"/>
        <end position="517"/>
    </location>
</feature>
<feature type="compositionally biased region" description="Acidic residues" evidence="6">
    <location>
        <begin position="51"/>
        <end position="60"/>
    </location>
</feature>
<dbReference type="GO" id="GO:0015297">
    <property type="term" value="F:antiporter activity"/>
    <property type="evidence" value="ECO:0007669"/>
    <property type="project" value="InterPro"/>
</dbReference>
<evidence type="ECO:0000256" key="5">
    <source>
        <dbReference type="ARBA" id="ARBA00023136"/>
    </source>
</evidence>
<dbReference type="EMBL" id="KQ964249">
    <property type="protein sequence ID" value="KXJ92171.1"/>
    <property type="molecule type" value="Genomic_DNA"/>
</dbReference>
<keyword evidence="9" id="KW-1185">Reference proteome</keyword>
<dbReference type="Proteomes" id="UP000070501">
    <property type="component" value="Unassembled WGS sequence"/>
</dbReference>
<gene>
    <name evidence="8" type="ORF">Micbo1qcDRAFT_134244</name>
</gene>
<dbReference type="InParanoid" id="A0A136J4Q3"/>
<comment type="subcellular location">
    <subcellularLocation>
        <location evidence="1">Membrane</location>
        <topology evidence="1">Multi-pass membrane protein</topology>
    </subcellularLocation>
</comment>
<dbReference type="NCBIfam" id="TIGR00797">
    <property type="entry name" value="matE"/>
    <property type="match status" value="1"/>
</dbReference>
<evidence type="ECO:0000256" key="1">
    <source>
        <dbReference type="ARBA" id="ARBA00004141"/>
    </source>
</evidence>
<protein>
    <submittedName>
        <fullName evidence="8">MATE efflux family protein</fullName>
    </submittedName>
</protein>
<feature type="compositionally biased region" description="Basic and acidic residues" evidence="6">
    <location>
        <begin position="116"/>
        <end position="143"/>
    </location>
</feature>
<dbReference type="FunCoup" id="A0A136J4Q3">
    <property type="interactions" value="114"/>
</dbReference>
<dbReference type="GO" id="GO:0042910">
    <property type="term" value="F:xenobiotic transmembrane transporter activity"/>
    <property type="evidence" value="ECO:0007669"/>
    <property type="project" value="InterPro"/>
</dbReference>
<feature type="transmembrane region" description="Helical" evidence="7">
    <location>
        <begin position="637"/>
        <end position="657"/>
    </location>
</feature>
<feature type="region of interest" description="Disordered" evidence="6">
    <location>
        <begin position="164"/>
        <end position="205"/>
    </location>
</feature>
<evidence type="ECO:0000256" key="3">
    <source>
        <dbReference type="ARBA" id="ARBA00022692"/>
    </source>
</evidence>
<evidence type="ECO:0000313" key="9">
    <source>
        <dbReference type="Proteomes" id="UP000070501"/>
    </source>
</evidence>
<dbReference type="STRING" id="196109.A0A136J4Q3"/>
<comment type="similarity">
    <text evidence="2">Belongs to the multi antimicrobial extrusion (MATE) (TC 2.A.66.1) family.</text>
</comment>
<organism evidence="8 9">
    <name type="scientific">Microdochium bolleyi</name>
    <dbReference type="NCBI Taxonomy" id="196109"/>
    <lineage>
        <taxon>Eukaryota</taxon>
        <taxon>Fungi</taxon>
        <taxon>Dikarya</taxon>
        <taxon>Ascomycota</taxon>
        <taxon>Pezizomycotina</taxon>
        <taxon>Sordariomycetes</taxon>
        <taxon>Xylariomycetidae</taxon>
        <taxon>Xylariales</taxon>
        <taxon>Microdochiaceae</taxon>
        <taxon>Microdochium</taxon>
    </lineage>
</organism>
<feature type="transmembrane region" description="Helical" evidence="7">
    <location>
        <begin position="384"/>
        <end position="406"/>
    </location>
</feature>
<dbReference type="InterPro" id="IPR002528">
    <property type="entry name" value="MATE_fam"/>
</dbReference>
<dbReference type="PANTHER" id="PTHR11206">
    <property type="entry name" value="MULTIDRUG RESISTANCE PROTEIN"/>
    <property type="match status" value="1"/>
</dbReference>
<evidence type="ECO:0000256" key="6">
    <source>
        <dbReference type="SAM" id="MobiDB-lite"/>
    </source>
</evidence>
<sequence length="676" mass="73529">MPDQRPRAIVTKARRSSHDIASSFAASVRSTFLSTSPLAQEIVARDLAVCSDDDDDDDGDNGAANSSSSFSNDDEANIGPVLFTQPTDGVAFGFRRPSIVLDQGLRAGELAAASRHAREQSRQAERSLLRDNHILPPKHDHSRDSGLFSTVYRRLFSTKVPLDAYDDGANGEDGPWPPSRRQSETSPLLAGSRAANETGGTASEQDALLHDPSLLNEQWEAAVASGKIRTTWQREAKTIAVYSRSLIVTFLLQYSINIASVFAVGRIGIVELGAVTLGSMSANIICYAPMQGLATSLDTLCAQAYGSGHKHLVGLQLQRMTYFLWVLMLPIAVIFWFGTDILLRIVPEPESAELAGLYLRVISFGIPGFVAYEGGKRFVQAQGLFEATTYVLLITAPLNIFLNWLFVWHFGWGFIGAPIAVTLIQTLNPVMLFAYVVFINGSQCWGGFTRRALTNWAPMVRLALPGMIMVEAEWLAFEILTLATSQFGADYLAAQSILVSLTSATFQIPFPVSIAASTRIANLIGAKLVDAAKTSAKVAVVAGFSISLFNTIMLFAFRYQLPLLFTSDPLVTSLVAELMPLCAAMQIFDGVACMAHGLLRGIGRQSFGGYANLLTYYLVALPISFGTAFGLGWKLQGLWLGVTIGLVIVSVVEYWYIYVSDWNQSVRDAERRNAAG</sequence>
<feature type="transmembrane region" description="Helical" evidence="7">
    <location>
        <begin position="412"/>
        <end position="438"/>
    </location>
</feature>
<feature type="transmembrane region" description="Helical" evidence="7">
    <location>
        <begin position="538"/>
        <end position="558"/>
    </location>
</feature>
<feature type="transmembrane region" description="Helical" evidence="7">
    <location>
        <begin position="578"/>
        <end position="599"/>
    </location>
</feature>
<feature type="region of interest" description="Disordered" evidence="6">
    <location>
        <begin position="112"/>
        <end position="143"/>
    </location>
</feature>
<dbReference type="InterPro" id="IPR045069">
    <property type="entry name" value="MATE_euk"/>
</dbReference>
<keyword evidence="5 7" id="KW-0472">Membrane</keyword>
<dbReference type="GO" id="GO:1990961">
    <property type="term" value="P:xenobiotic detoxification by transmembrane export across the plasma membrane"/>
    <property type="evidence" value="ECO:0007669"/>
    <property type="project" value="InterPro"/>
</dbReference>
<reference evidence="9" key="1">
    <citation type="submission" date="2016-02" db="EMBL/GenBank/DDBJ databases">
        <title>Draft genome sequence of Microdochium bolleyi, a fungal endophyte of beachgrass.</title>
        <authorList>
            <consortium name="DOE Joint Genome Institute"/>
            <person name="David A.S."/>
            <person name="May G."/>
            <person name="Haridas S."/>
            <person name="Lim J."/>
            <person name="Wang M."/>
            <person name="Labutti K."/>
            <person name="Lipzen A."/>
            <person name="Barry K."/>
            <person name="Grigoriev I.V."/>
        </authorList>
    </citation>
    <scope>NUCLEOTIDE SEQUENCE [LARGE SCALE GENOMIC DNA]</scope>
    <source>
        <strain evidence="9">J235TASD1</strain>
    </source>
</reference>
<evidence type="ECO:0000256" key="4">
    <source>
        <dbReference type="ARBA" id="ARBA00022989"/>
    </source>
</evidence>
<keyword evidence="3 7" id="KW-0812">Transmembrane</keyword>
<keyword evidence="4 7" id="KW-1133">Transmembrane helix</keyword>
<feature type="transmembrane region" description="Helical" evidence="7">
    <location>
        <begin position="355"/>
        <end position="372"/>
    </location>
</feature>
<evidence type="ECO:0000313" key="8">
    <source>
        <dbReference type="EMBL" id="KXJ92171.1"/>
    </source>
</evidence>
<dbReference type="Pfam" id="PF01554">
    <property type="entry name" value="MatE"/>
    <property type="match status" value="2"/>
</dbReference>
<feature type="compositionally biased region" description="Low complexity" evidence="6">
    <location>
        <begin position="61"/>
        <end position="71"/>
    </location>
</feature>
<feature type="transmembrane region" description="Helical" evidence="7">
    <location>
        <begin position="611"/>
        <end position="631"/>
    </location>
</feature>
<dbReference type="AlphaFoldDB" id="A0A136J4Q3"/>
<proteinExistence type="inferred from homology"/>
<dbReference type="OrthoDB" id="2126698at2759"/>
<name>A0A136J4Q3_9PEZI</name>
<dbReference type="CDD" id="cd13132">
    <property type="entry name" value="MATE_eukaryotic"/>
    <property type="match status" value="1"/>
</dbReference>
<evidence type="ECO:0000256" key="7">
    <source>
        <dbReference type="SAM" id="Phobius"/>
    </source>
</evidence>
<dbReference type="GO" id="GO:0016020">
    <property type="term" value="C:membrane"/>
    <property type="evidence" value="ECO:0007669"/>
    <property type="project" value="UniProtKB-SubCell"/>
</dbReference>
<evidence type="ECO:0000256" key="2">
    <source>
        <dbReference type="ARBA" id="ARBA00010199"/>
    </source>
</evidence>